<dbReference type="SMART" id="SM00530">
    <property type="entry name" value="HTH_XRE"/>
    <property type="match status" value="1"/>
</dbReference>
<evidence type="ECO:0000313" key="3">
    <source>
        <dbReference type="EMBL" id="RHA66488.1"/>
    </source>
</evidence>
<dbReference type="CDD" id="cd00093">
    <property type="entry name" value="HTH_XRE"/>
    <property type="match status" value="1"/>
</dbReference>
<evidence type="ECO:0000259" key="2">
    <source>
        <dbReference type="PROSITE" id="PS50943"/>
    </source>
</evidence>
<evidence type="ECO:0000313" key="4">
    <source>
        <dbReference type="Proteomes" id="UP000284465"/>
    </source>
</evidence>
<dbReference type="GO" id="GO:0003677">
    <property type="term" value="F:DNA binding"/>
    <property type="evidence" value="ECO:0007669"/>
    <property type="project" value="UniProtKB-KW"/>
</dbReference>
<organism evidence="3 4">
    <name type="scientific">Roseburia intestinalis</name>
    <dbReference type="NCBI Taxonomy" id="166486"/>
    <lineage>
        <taxon>Bacteria</taxon>
        <taxon>Bacillati</taxon>
        <taxon>Bacillota</taxon>
        <taxon>Clostridia</taxon>
        <taxon>Lachnospirales</taxon>
        <taxon>Lachnospiraceae</taxon>
        <taxon>Roseburia</taxon>
    </lineage>
</organism>
<accession>A0A413SGW9</accession>
<dbReference type="PROSITE" id="PS50943">
    <property type="entry name" value="HTH_CROC1"/>
    <property type="match status" value="1"/>
</dbReference>
<comment type="caution">
    <text evidence="3">The sequence shown here is derived from an EMBL/GenBank/DDBJ whole genome shotgun (WGS) entry which is preliminary data.</text>
</comment>
<dbReference type="RefSeq" id="WP_015561205.1">
    <property type="nucleotide sequence ID" value="NZ_CACRUM010000053.1"/>
</dbReference>
<keyword evidence="1" id="KW-0238">DNA-binding</keyword>
<dbReference type="Gene3D" id="1.10.260.40">
    <property type="entry name" value="lambda repressor-like DNA-binding domains"/>
    <property type="match status" value="1"/>
</dbReference>
<proteinExistence type="predicted"/>
<feature type="domain" description="HTH cro/C1-type" evidence="2">
    <location>
        <begin position="15"/>
        <end position="69"/>
    </location>
</feature>
<name>A0A413SGW9_9FIRM</name>
<dbReference type="InterPro" id="IPR010982">
    <property type="entry name" value="Lambda_DNA-bd_dom_sf"/>
</dbReference>
<dbReference type="AlphaFoldDB" id="A0A413SGW9"/>
<dbReference type="InterPro" id="IPR001387">
    <property type="entry name" value="Cro/C1-type_HTH"/>
</dbReference>
<gene>
    <name evidence="3" type="ORF">DW927_11345</name>
</gene>
<protein>
    <submittedName>
        <fullName evidence="3">XRE family transcriptional regulator</fullName>
    </submittedName>
</protein>
<dbReference type="PANTHER" id="PTHR46558">
    <property type="entry name" value="TRACRIPTIONAL REGULATORY PROTEIN-RELATED-RELATED"/>
    <property type="match status" value="1"/>
</dbReference>
<evidence type="ECO:0000256" key="1">
    <source>
        <dbReference type="ARBA" id="ARBA00023125"/>
    </source>
</evidence>
<reference evidence="3 4" key="1">
    <citation type="submission" date="2018-08" db="EMBL/GenBank/DDBJ databases">
        <title>A genome reference for cultivated species of the human gut microbiota.</title>
        <authorList>
            <person name="Zou Y."/>
            <person name="Xue W."/>
            <person name="Luo G."/>
        </authorList>
    </citation>
    <scope>NUCLEOTIDE SEQUENCE [LARGE SCALE GENOMIC DNA]</scope>
    <source>
        <strain evidence="3 4">AM43-11</strain>
    </source>
</reference>
<dbReference type="Pfam" id="PF01381">
    <property type="entry name" value="HTH_3"/>
    <property type="match status" value="1"/>
</dbReference>
<dbReference type="Proteomes" id="UP000284465">
    <property type="component" value="Unassembled WGS sequence"/>
</dbReference>
<dbReference type="SUPFAM" id="SSF47413">
    <property type="entry name" value="lambda repressor-like DNA-binding domains"/>
    <property type="match status" value="1"/>
</dbReference>
<dbReference type="EMBL" id="QSFP01000012">
    <property type="protein sequence ID" value="RHA66488.1"/>
    <property type="molecule type" value="Genomic_DNA"/>
</dbReference>
<dbReference type="PANTHER" id="PTHR46558:SF4">
    <property type="entry name" value="DNA-BIDING PHAGE PROTEIN"/>
    <property type="match status" value="1"/>
</dbReference>
<sequence>MFLRDTKTTHIAQNLKEYRISHNLKQTEMADLLKMNYQNYSKMERGVYQPSLDKLLEICDILMLTPNDLLQEGRSFDEYKQEYIEKFDNELLQFLDIVHIIEEERAKADFAHATGNYKAESLSLDIIFHALVKTDDENINYRKMIDTLYYDYINSYIRKFSDKTHKELYQKILEKNF</sequence>